<reference evidence="3 4" key="1">
    <citation type="submission" date="2017-10" db="EMBL/GenBank/DDBJ databases">
        <title>The draft genome sequence of Lewinella nigricans NBRC 102662.</title>
        <authorList>
            <person name="Wang K."/>
        </authorList>
    </citation>
    <scope>NUCLEOTIDE SEQUENCE [LARGE SCALE GENOMIC DNA]</scope>
    <source>
        <strain evidence="3 4">NBRC 102662</strain>
    </source>
</reference>
<dbReference type="PANTHER" id="PTHR35861">
    <property type="match status" value="1"/>
</dbReference>
<gene>
    <name evidence="3" type="ORF">CRP01_13940</name>
</gene>
<organism evidence="3 4">
    <name type="scientific">Flavilitoribacter nigricans (strain ATCC 23147 / DSM 23189 / NBRC 102662 / NCIMB 1420 / SS-2)</name>
    <name type="common">Lewinella nigricans</name>
    <dbReference type="NCBI Taxonomy" id="1122177"/>
    <lineage>
        <taxon>Bacteria</taxon>
        <taxon>Pseudomonadati</taxon>
        <taxon>Bacteroidota</taxon>
        <taxon>Saprospiria</taxon>
        <taxon>Saprospirales</taxon>
        <taxon>Lewinellaceae</taxon>
        <taxon>Flavilitoribacter</taxon>
    </lineage>
</organism>
<keyword evidence="4" id="KW-1185">Reference proteome</keyword>
<accession>A0A2D0NC48</accession>
<comment type="caution">
    <text evidence="3">The sequence shown here is derived from an EMBL/GenBank/DDBJ whole genome shotgun (WGS) entry which is preliminary data.</text>
</comment>
<comment type="similarity">
    <text evidence="1">Belongs to the myoviridae tail sheath protein family.</text>
</comment>
<dbReference type="AlphaFoldDB" id="A0A2D0NC48"/>
<dbReference type="PANTHER" id="PTHR35861:SF1">
    <property type="entry name" value="PHAGE TAIL SHEATH PROTEIN"/>
    <property type="match status" value="1"/>
</dbReference>
<sequence length="523" mass="56950">MSNQPVQQPGVYIEEVNAFPNSVVQVATAVPAFIGYTPQAEYEGKSYLFKPVAINSMAEFMDYFAYPAEPVTKKAPAQYSPSYYLTKQKKAPEKGNFYHFNGDIYTIEPDPNTIYYLYNMIKLFFQNGGSQAYIVSVGTYGPASGAPIDPGSQIINPNVRLSDLIRGLDMLKKVPEVTMYIFPEATLLGLAENGSLMEQSLVQCGSMQTAVAIFDVIGGREPDPIGWTKDIENFRNSTGNNSLKYGVAYYPYLKTTAVPIDEVTYQNINGGDVSVLDPILNPPAAPNPNAKKILDSIAKGNEQTVSQNSAALAVASATYKQILSIIQEKINTLPPSGVMAGVYSLVDNTQGVWKAPANVTPIGVSDITIRLNDQDQQGLNVDAVSGKSVNAIRFFPGLGVLVWGARTLDGNSQDWRYVNVRRTATMIEQSIKLALRSFVFAPNTQNTWTSIQSMLENFLTNIWKEGALQGAQPGDAFSVRVGLGTTMTAQDILDGMIRVSVLLAVSHPAEFIVVTVEQELAKS</sequence>
<dbReference type="InterPro" id="IPR052042">
    <property type="entry name" value="Tail_sheath_structural"/>
</dbReference>
<protein>
    <submittedName>
        <fullName evidence="3">Phage tail protein</fullName>
    </submittedName>
</protein>
<evidence type="ECO:0000259" key="2">
    <source>
        <dbReference type="Pfam" id="PF17482"/>
    </source>
</evidence>
<evidence type="ECO:0000313" key="3">
    <source>
        <dbReference type="EMBL" id="PHN06067.1"/>
    </source>
</evidence>
<feature type="domain" description="Tail sheath protein C-terminal" evidence="2">
    <location>
        <begin position="412"/>
        <end position="517"/>
    </location>
</feature>
<dbReference type="OrthoDB" id="9767864at2"/>
<evidence type="ECO:0000256" key="1">
    <source>
        <dbReference type="ARBA" id="ARBA00008005"/>
    </source>
</evidence>
<dbReference type="Proteomes" id="UP000223913">
    <property type="component" value="Unassembled WGS sequence"/>
</dbReference>
<dbReference type="Pfam" id="PF17482">
    <property type="entry name" value="Phage_sheath_1C"/>
    <property type="match status" value="1"/>
</dbReference>
<proteinExistence type="inferred from homology"/>
<dbReference type="EMBL" id="PDUD01000019">
    <property type="protein sequence ID" value="PHN06067.1"/>
    <property type="molecule type" value="Genomic_DNA"/>
</dbReference>
<dbReference type="RefSeq" id="WP_099150660.1">
    <property type="nucleotide sequence ID" value="NZ_PDUD01000019.1"/>
</dbReference>
<dbReference type="Gene3D" id="3.40.50.11780">
    <property type="match status" value="1"/>
</dbReference>
<dbReference type="InterPro" id="IPR020287">
    <property type="entry name" value="Tail_sheath_C"/>
</dbReference>
<name>A0A2D0NC48_FLAN2</name>
<evidence type="ECO:0000313" key="4">
    <source>
        <dbReference type="Proteomes" id="UP000223913"/>
    </source>
</evidence>